<sequence>MARNTLYAKTQRIVLLIDLNPLLVTPPNSERYLAVVISAAEKLLSFSPLSASLFSFKFFISSISSLLSSSKLSGLSISSSSLSFDLPGPTLVSLRRALDAIKRCELRSTSTAAASPRGVNVAASLRQIVYDYAWEPVVRDPEIGMIPGFTDGGLEIVRSNLVVMFSPISMDLNWVSEFLHVKSGDECLGELGLFKSKLGEIFDCVNDLFDDRDILLSWIDVRSEDRIGEGSELGFKSGFFDSGIRELGWGHCSTDSIIFGSSIVPFGLIYPTIGISPKLSTCHRFTVQANLEIEDINGKPIECKCGELKFSSSEISGVKRSEEQFCDGITNLSIKALRMCDDLIELERYTCGTFVVHEVCQESEQDQEQESGFWADRVLQILVKETGERIAKRSSPVWQILLSYLYREGFSALVSLTNSDGSSRTGVLKPFTFSSGFICVFDSEVSLQTVDHEDSRKIVSCSETKRKASRKILNSLHDISWEEFCRSVKEYGQIELEDIYFSKFSSSKKFKFLKCWMKQIKKPRGCSLSVASDCVAPEDVEADPVEEKHNSSEETEKTISLPVSEEEVALSGNRISVRHENDTCNHASESSENFFANLPSKIKQGIESKEIDLAALAERLVKNCLLHSSQRLEKDYSCESGTLSLVTEELTKMLLKEPKDLVTKFKKKDSSSLASEPKSDEAAPSSIIREYELQILFRMEILRSEIGLGNEESVTQKFAKQICMLLEAVQCKLDGGFFGDWSLDKYVDKIIKARYHHVLGEVVNIIYTEMDLLMFSDEDLEDSFMNNEDSSQSGRENIHSNVKSHHRSQRTKDVPGTSKKNLLRKFNKKCREVKTEVEAQEMRERARRFSSFTSWMPDLCRVWAPKQGKNCSKGKEDQQKRMTKRKKEQRSVEYDRVCETPMTPETKRTRSGNRNGDECGTQPRSSVPKALFQDDS</sequence>
<dbReference type="InterPro" id="IPR026153">
    <property type="entry name" value="Treslin"/>
</dbReference>
<dbReference type="GO" id="GO:0006260">
    <property type="term" value="P:DNA replication"/>
    <property type="evidence" value="ECO:0007669"/>
    <property type="project" value="InterPro"/>
</dbReference>
<feature type="region of interest" description="Disordered" evidence="1">
    <location>
        <begin position="784"/>
        <end position="818"/>
    </location>
</feature>
<dbReference type="GO" id="GO:0033314">
    <property type="term" value="P:mitotic DNA replication checkpoint signaling"/>
    <property type="evidence" value="ECO:0007669"/>
    <property type="project" value="InterPro"/>
</dbReference>
<gene>
    <name evidence="2" type="ORF">MERR_LOCUS12029</name>
</gene>
<dbReference type="GO" id="GO:0005634">
    <property type="term" value="C:nucleus"/>
    <property type="evidence" value="ECO:0007669"/>
    <property type="project" value="InterPro"/>
</dbReference>
<name>A0A6D2IDW2_9BRAS</name>
<accession>A0A6D2IDW2</accession>
<dbReference type="GO" id="GO:0030174">
    <property type="term" value="P:regulation of DNA-templated DNA replication initiation"/>
    <property type="evidence" value="ECO:0007669"/>
    <property type="project" value="TreeGrafter"/>
</dbReference>
<evidence type="ECO:0000313" key="2">
    <source>
        <dbReference type="EMBL" id="CAA7024794.1"/>
    </source>
</evidence>
<dbReference type="PANTHER" id="PTHR21556">
    <property type="entry name" value="TRESLIN"/>
    <property type="match status" value="1"/>
</dbReference>
<dbReference type="GO" id="GO:0010212">
    <property type="term" value="P:response to ionizing radiation"/>
    <property type="evidence" value="ECO:0007669"/>
    <property type="project" value="InterPro"/>
</dbReference>
<dbReference type="OrthoDB" id="1913152at2759"/>
<protein>
    <recommendedName>
        <fullName evidence="4">Treslin N-terminal domain-containing protein</fullName>
    </recommendedName>
</protein>
<feature type="region of interest" description="Disordered" evidence="1">
    <location>
        <begin position="866"/>
        <end position="936"/>
    </location>
</feature>
<dbReference type="Proteomes" id="UP000467841">
    <property type="component" value="Unassembled WGS sequence"/>
</dbReference>
<evidence type="ECO:0000256" key="1">
    <source>
        <dbReference type="SAM" id="MobiDB-lite"/>
    </source>
</evidence>
<dbReference type="GO" id="GO:0003682">
    <property type="term" value="F:chromatin binding"/>
    <property type="evidence" value="ECO:0007669"/>
    <property type="project" value="TreeGrafter"/>
</dbReference>
<keyword evidence="3" id="KW-1185">Reference proteome</keyword>
<evidence type="ECO:0000313" key="3">
    <source>
        <dbReference type="Proteomes" id="UP000467841"/>
    </source>
</evidence>
<evidence type="ECO:0008006" key="4">
    <source>
        <dbReference type="Google" id="ProtNLM"/>
    </source>
</evidence>
<comment type="caution">
    <text evidence="2">The sequence shown here is derived from an EMBL/GenBank/DDBJ whole genome shotgun (WGS) entry which is preliminary data.</text>
</comment>
<organism evidence="2 3">
    <name type="scientific">Microthlaspi erraticum</name>
    <dbReference type="NCBI Taxonomy" id="1685480"/>
    <lineage>
        <taxon>Eukaryota</taxon>
        <taxon>Viridiplantae</taxon>
        <taxon>Streptophyta</taxon>
        <taxon>Embryophyta</taxon>
        <taxon>Tracheophyta</taxon>
        <taxon>Spermatophyta</taxon>
        <taxon>Magnoliopsida</taxon>
        <taxon>eudicotyledons</taxon>
        <taxon>Gunneridae</taxon>
        <taxon>Pentapetalae</taxon>
        <taxon>rosids</taxon>
        <taxon>malvids</taxon>
        <taxon>Brassicales</taxon>
        <taxon>Brassicaceae</taxon>
        <taxon>Coluteocarpeae</taxon>
        <taxon>Microthlaspi</taxon>
    </lineage>
</organism>
<dbReference type="AlphaFoldDB" id="A0A6D2IDW2"/>
<feature type="compositionally biased region" description="Basic and acidic residues" evidence="1">
    <location>
        <begin position="889"/>
        <end position="898"/>
    </location>
</feature>
<reference evidence="2" key="1">
    <citation type="submission" date="2020-01" db="EMBL/GenBank/DDBJ databases">
        <authorList>
            <person name="Mishra B."/>
        </authorList>
    </citation>
    <scope>NUCLEOTIDE SEQUENCE [LARGE SCALE GENOMIC DNA]</scope>
</reference>
<feature type="compositionally biased region" description="Polar residues" evidence="1">
    <location>
        <begin position="784"/>
        <end position="801"/>
    </location>
</feature>
<dbReference type="PANTHER" id="PTHR21556:SF2">
    <property type="entry name" value="TRESLIN"/>
    <property type="match status" value="1"/>
</dbReference>
<dbReference type="GO" id="GO:0007095">
    <property type="term" value="P:mitotic G2 DNA damage checkpoint signaling"/>
    <property type="evidence" value="ECO:0007669"/>
    <property type="project" value="TreeGrafter"/>
</dbReference>
<proteinExistence type="predicted"/>
<dbReference type="EMBL" id="CACVBM020000932">
    <property type="protein sequence ID" value="CAA7024794.1"/>
    <property type="molecule type" value="Genomic_DNA"/>
</dbReference>